<gene>
    <name evidence="2" type="ORF">CCMP2556_LOCUS43005</name>
</gene>
<comment type="caution">
    <text evidence="2">The sequence shown here is derived from an EMBL/GenBank/DDBJ whole genome shotgun (WGS) entry which is preliminary data.</text>
</comment>
<keyword evidence="3" id="KW-1185">Reference proteome</keyword>
<name>A0ABP0QNA0_9DINO</name>
<sequence>MKLSQRFELLMHERRSKAGSENISDQDLLSEIIERFNDFKSNAALKRWQITPDQTAAIQGIVLGMTEDSRNLVRSHLDFEKYEESGRAAQEHGRKLLTVSEGSQYLAFKVYNYWWSLHAKKVKRTMRSRLRWQEEQWNRNVDRCCLAEWLITEAREDSKAPWDYNTDLDAVLIGRPNKITCEQFAMWQDHVSKAVMKDATGPCDGLEMTTEVEDAVIHLRDQIEIGLRASEQLMEKRCLMVCANDKSHAVGTLKRRVMADASTKFEADIQKLHHIGFIDLSKFGRLTVPIIDEVVLDMMVELNDACYLASYSETTNNAIFSFATTQVKDKLLEVCFISTWEDWKAARGLMSAVTPKFVADADLSELTNPKMPQLKVCTMTAAGHLQLPDATRKKWLDDPVRSEVDLADPKAVAELPGNSDEAQPCETPPSLSAEEFKQKHPEVVLEEQTGQGPQDTQPMSLYDLITLLEKRNIVDFTITGHKVERPASVCRGEAKDTFQVTHDAYSVYKPNAVQLKAVKAGNLAGVIGTKSLSSSKYISMVWRIL</sequence>
<evidence type="ECO:0000256" key="1">
    <source>
        <dbReference type="SAM" id="MobiDB-lite"/>
    </source>
</evidence>
<feature type="region of interest" description="Disordered" evidence="1">
    <location>
        <begin position="413"/>
        <end position="436"/>
    </location>
</feature>
<accession>A0ABP0QNA0</accession>
<reference evidence="2 3" key="1">
    <citation type="submission" date="2024-02" db="EMBL/GenBank/DDBJ databases">
        <authorList>
            <person name="Chen Y."/>
            <person name="Shah S."/>
            <person name="Dougan E. K."/>
            <person name="Thang M."/>
            <person name="Chan C."/>
        </authorList>
    </citation>
    <scope>NUCLEOTIDE SEQUENCE [LARGE SCALE GENOMIC DNA]</scope>
</reference>
<dbReference type="Proteomes" id="UP001642484">
    <property type="component" value="Unassembled WGS sequence"/>
</dbReference>
<feature type="non-terminal residue" evidence="2">
    <location>
        <position position="545"/>
    </location>
</feature>
<evidence type="ECO:0000313" key="2">
    <source>
        <dbReference type="EMBL" id="CAK9089330.1"/>
    </source>
</evidence>
<dbReference type="EMBL" id="CAXAMN010024704">
    <property type="protein sequence ID" value="CAK9089330.1"/>
    <property type="molecule type" value="Genomic_DNA"/>
</dbReference>
<protein>
    <submittedName>
        <fullName evidence="2">Uncharacterized protein</fullName>
    </submittedName>
</protein>
<organism evidence="2 3">
    <name type="scientific">Durusdinium trenchii</name>
    <dbReference type="NCBI Taxonomy" id="1381693"/>
    <lineage>
        <taxon>Eukaryota</taxon>
        <taxon>Sar</taxon>
        <taxon>Alveolata</taxon>
        <taxon>Dinophyceae</taxon>
        <taxon>Suessiales</taxon>
        <taxon>Symbiodiniaceae</taxon>
        <taxon>Durusdinium</taxon>
    </lineage>
</organism>
<proteinExistence type="predicted"/>
<evidence type="ECO:0000313" key="3">
    <source>
        <dbReference type="Proteomes" id="UP001642484"/>
    </source>
</evidence>